<dbReference type="CDD" id="cd07709">
    <property type="entry name" value="flavodiiron_proteins_MBL-fold"/>
    <property type="match status" value="1"/>
</dbReference>
<dbReference type="Pfam" id="PF21349">
    <property type="entry name" value="RUBY_RBDX"/>
    <property type="match status" value="1"/>
</dbReference>
<dbReference type="PROSITE" id="PS50902">
    <property type="entry name" value="FLAVODOXIN_LIKE"/>
    <property type="match status" value="1"/>
</dbReference>
<protein>
    <submittedName>
        <fullName evidence="10">Flavin reductase</fullName>
    </submittedName>
</protein>
<keyword evidence="5" id="KW-0813">Transport</keyword>
<keyword evidence="6" id="KW-0249">Electron transport</keyword>
<dbReference type="InterPro" id="IPR002563">
    <property type="entry name" value="Flavin_Rdtase-like_dom"/>
</dbReference>
<reference evidence="10" key="1">
    <citation type="submission" date="2020-10" db="EMBL/GenBank/DDBJ databases">
        <authorList>
            <person name="Gilroy R."/>
        </authorList>
    </citation>
    <scope>NUCLEOTIDE SEQUENCE</scope>
    <source>
        <strain evidence="10">ChiGjej1B1-22543</strain>
    </source>
</reference>
<feature type="domain" description="Rubredoxin-like" evidence="9">
    <location>
        <begin position="583"/>
        <end position="619"/>
    </location>
</feature>
<dbReference type="Gene3D" id="2.30.110.10">
    <property type="entry name" value="Electron Transport, Fmn-binding Protein, Chain A"/>
    <property type="match status" value="1"/>
</dbReference>
<dbReference type="Gene3D" id="3.40.50.360">
    <property type="match status" value="1"/>
</dbReference>
<dbReference type="GO" id="GO:0016651">
    <property type="term" value="F:oxidoreductase activity, acting on NAD(P)H"/>
    <property type="evidence" value="ECO:0007669"/>
    <property type="project" value="UniProtKB-ARBA"/>
</dbReference>
<comment type="similarity">
    <text evidence="3">In the C-terminal section; belongs to the flavodoxin reductase family.</text>
</comment>
<evidence type="ECO:0000256" key="1">
    <source>
        <dbReference type="ARBA" id="ARBA00001962"/>
    </source>
</evidence>
<dbReference type="SUPFAM" id="SSF57802">
    <property type="entry name" value="Rubredoxin-like"/>
    <property type="match status" value="1"/>
</dbReference>
<dbReference type="EMBL" id="DVMV01000018">
    <property type="protein sequence ID" value="HIU45236.1"/>
    <property type="molecule type" value="Genomic_DNA"/>
</dbReference>
<dbReference type="GO" id="GO:0010181">
    <property type="term" value="F:FMN binding"/>
    <property type="evidence" value="ECO:0007669"/>
    <property type="project" value="InterPro"/>
</dbReference>
<name>A0A9D1LNR0_9FIRM</name>
<evidence type="ECO:0000256" key="7">
    <source>
        <dbReference type="ARBA" id="ARBA00025633"/>
    </source>
</evidence>
<gene>
    <name evidence="10" type="ORF">IAC52_02935</name>
</gene>
<reference evidence="10" key="2">
    <citation type="journal article" date="2021" name="PeerJ">
        <title>Extensive microbial diversity within the chicken gut microbiome revealed by metagenomics and culture.</title>
        <authorList>
            <person name="Gilroy R."/>
            <person name="Ravi A."/>
            <person name="Getino M."/>
            <person name="Pursley I."/>
            <person name="Horton D.L."/>
            <person name="Alikhan N.F."/>
            <person name="Baker D."/>
            <person name="Gharbi K."/>
            <person name="Hall N."/>
            <person name="Watson M."/>
            <person name="Adriaenssens E.M."/>
            <person name="Foster-Nyarko E."/>
            <person name="Jarju S."/>
            <person name="Secka A."/>
            <person name="Antonio M."/>
            <person name="Oren A."/>
            <person name="Chaudhuri R.R."/>
            <person name="La Ragione R."/>
            <person name="Hildebrand F."/>
            <person name="Pallen M.J."/>
        </authorList>
    </citation>
    <scope>NUCLEOTIDE SEQUENCE</scope>
    <source>
        <strain evidence="10">ChiGjej1B1-22543</strain>
    </source>
</reference>
<proteinExistence type="inferred from homology"/>
<dbReference type="SUPFAM" id="SSF56281">
    <property type="entry name" value="Metallo-hydrolase/oxidoreductase"/>
    <property type="match status" value="1"/>
</dbReference>
<accession>A0A9D1LNR0</accession>
<dbReference type="Proteomes" id="UP000824070">
    <property type="component" value="Unassembled WGS sequence"/>
</dbReference>
<dbReference type="Pfam" id="PF19583">
    <property type="entry name" value="ODP"/>
    <property type="match status" value="1"/>
</dbReference>
<comment type="function">
    <text evidence="7">Mediates electron transfer from NADH to oxygen, reducing it to water. This modular protein has 3 redox cofactors, in other organisms the same activity requires 2 or 3 proteins.</text>
</comment>
<dbReference type="Gene3D" id="3.60.15.10">
    <property type="entry name" value="Ribonuclease Z/Hydroxyacylglutathione hydrolase-like"/>
    <property type="match status" value="1"/>
</dbReference>
<dbReference type="Pfam" id="PF01613">
    <property type="entry name" value="Flavin_Reduct"/>
    <property type="match status" value="1"/>
</dbReference>
<comment type="similarity">
    <text evidence="4">In the N-terminal section; belongs to the zinc metallo-hydrolase group 3 family.</text>
</comment>
<evidence type="ECO:0000259" key="8">
    <source>
        <dbReference type="PROSITE" id="PS50902"/>
    </source>
</evidence>
<dbReference type="InterPro" id="IPR024934">
    <property type="entry name" value="Rubredoxin-like_dom"/>
</dbReference>
<dbReference type="PANTHER" id="PTHR32145:SF20">
    <property type="entry name" value="FLAVOPROTEIN"/>
    <property type="match status" value="1"/>
</dbReference>
<evidence type="ECO:0000313" key="10">
    <source>
        <dbReference type="EMBL" id="HIU45236.1"/>
    </source>
</evidence>
<evidence type="ECO:0000256" key="5">
    <source>
        <dbReference type="ARBA" id="ARBA00022448"/>
    </source>
</evidence>
<feature type="domain" description="Flavodoxin-like" evidence="8">
    <location>
        <begin position="256"/>
        <end position="396"/>
    </location>
</feature>
<dbReference type="InterPro" id="IPR048574">
    <property type="entry name" value="RUBY_RBDX"/>
</dbReference>
<dbReference type="CDD" id="cd00350">
    <property type="entry name" value="rubredoxin_like"/>
    <property type="match status" value="1"/>
</dbReference>
<dbReference type="SMART" id="SM00849">
    <property type="entry name" value="Lactamase_B"/>
    <property type="match status" value="1"/>
</dbReference>
<dbReference type="GO" id="GO:0005506">
    <property type="term" value="F:iron ion binding"/>
    <property type="evidence" value="ECO:0007669"/>
    <property type="project" value="InterPro"/>
</dbReference>
<dbReference type="PANTHER" id="PTHR32145">
    <property type="entry name" value="DIFLAVIN FLAVOPROTEIN A 2-RELATED"/>
    <property type="match status" value="1"/>
</dbReference>
<dbReference type="InterPro" id="IPR008254">
    <property type="entry name" value="Flavodoxin/NO_synth"/>
</dbReference>
<comment type="cofactor">
    <cofactor evidence="1">
        <name>Fe cation</name>
        <dbReference type="ChEBI" id="CHEBI:24875"/>
    </cofactor>
</comment>
<evidence type="ECO:0000256" key="2">
    <source>
        <dbReference type="ARBA" id="ARBA00001965"/>
    </source>
</evidence>
<dbReference type="InterPro" id="IPR029039">
    <property type="entry name" value="Flavoprotein-like_sf"/>
</dbReference>
<organism evidence="10 11">
    <name type="scientific">Candidatus Alloenteromonas pullicola</name>
    <dbReference type="NCBI Taxonomy" id="2840784"/>
    <lineage>
        <taxon>Bacteria</taxon>
        <taxon>Bacillati</taxon>
        <taxon>Bacillota</taxon>
        <taxon>Bacillota incertae sedis</taxon>
        <taxon>Candidatus Alloenteromonas</taxon>
    </lineage>
</organism>
<dbReference type="InterPro" id="IPR051285">
    <property type="entry name" value="NADH_oxidoreductase_modular"/>
</dbReference>
<dbReference type="InterPro" id="IPR001279">
    <property type="entry name" value="Metallo-B-lactamas"/>
</dbReference>
<comment type="cofactor">
    <cofactor evidence="2">
        <name>Fe(3+)</name>
        <dbReference type="ChEBI" id="CHEBI:29034"/>
    </cofactor>
</comment>
<dbReference type="InterPro" id="IPR045761">
    <property type="entry name" value="ODP_dom"/>
</dbReference>
<dbReference type="Gene3D" id="2.20.28.10">
    <property type="match status" value="1"/>
</dbReference>
<evidence type="ECO:0000313" key="11">
    <source>
        <dbReference type="Proteomes" id="UP000824070"/>
    </source>
</evidence>
<evidence type="ECO:0000256" key="6">
    <source>
        <dbReference type="ARBA" id="ARBA00022982"/>
    </source>
</evidence>
<dbReference type="AlphaFoldDB" id="A0A9D1LNR0"/>
<dbReference type="InterPro" id="IPR036866">
    <property type="entry name" value="RibonucZ/Hydroxyglut_hydro"/>
</dbReference>
<sequence length="621" mass="69147">MHNVTKISEGFYYIGGSDRRLELFENVYPIPNGASYNSFLYLDEKTCVLDTVDSSVSELFFENVEFLLNGRPLDYLIVDHMEPDHAANIGNLCLRHPETTVVVNAMSKKFLMNFFPNLKNNLLVVKEGDKLSIGKHTFTFVMAPMVHWPEVMFTYEITEKVLFSADAFGTFGALSGHIFADSSNFDRLYLDEARRYYTNIVGKYGDQVLAVLKKAANIEIKTICPLHGPIYRGNLNYIINPYLAWASYTPEDKNAVMVAYSSVYGGTANCAEIIATKLAEKGVKNIVVYDVSKTDASYLIAESFRVGTIVLAATTYNAGVFVKMEDFLHDLANHKIRNRTFAFVENGSWAPASRAGMKKILEGLQDCNYIDDTLTISSTLKEEQLGDIDRLVEAILESMGQGKKAEAASPLIDNTAMFKLTYGLFALFSKDKNGRDDASINNSFFQVSDSPNLVMLSVNKANYSAQAIKETGIFTVSCLTEDTDYELIKRFGFQSGRDVDKMAGIENILTRTSNGLYSLTEMSNSFISCKVKDTIDCGNHVLFIAEITEAKNISTAASLTYAYYFAHIKPKPLPSANNGGKKKIGWRCRICGYTYVGDTLPADFICPLCKHPASDFEKVEI</sequence>
<comment type="caution">
    <text evidence="10">The sequence shown here is derived from an EMBL/GenBank/DDBJ whole genome shotgun (WGS) entry which is preliminary data.</text>
</comment>
<evidence type="ECO:0000259" key="9">
    <source>
        <dbReference type="PROSITE" id="PS50903"/>
    </source>
</evidence>
<dbReference type="SUPFAM" id="SSF50475">
    <property type="entry name" value="FMN-binding split barrel"/>
    <property type="match status" value="1"/>
</dbReference>
<dbReference type="GO" id="GO:0016646">
    <property type="term" value="F:oxidoreductase activity, acting on the CH-NH group of donors, NAD or NADP as acceptor"/>
    <property type="evidence" value="ECO:0007669"/>
    <property type="project" value="UniProtKB-ARBA"/>
</dbReference>
<dbReference type="SUPFAM" id="SSF52218">
    <property type="entry name" value="Flavoproteins"/>
    <property type="match status" value="1"/>
</dbReference>
<dbReference type="PROSITE" id="PS50903">
    <property type="entry name" value="RUBREDOXIN_LIKE"/>
    <property type="match status" value="1"/>
</dbReference>
<dbReference type="SMART" id="SM00903">
    <property type="entry name" value="Flavin_Reduct"/>
    <property type="match status" value="1"/>
</dbReference>
<evidence type="ECO:0000256" key="4">
    <source>
        <dbReference type="ARBA" id="ARBA00007121"/>
    </source>
</evidence>
<dbReference type="InterPro" id="IPR012349">
    <property type="entry name" value="Split_barrel_FMN-bd"/>
</dbReference>
<evidence type="ECO:0000256" key="3">
    <source>
        <dbReference type="ARBA" id="ARBA00006098"/>
    </source>
</evidence>